<dbReference type="AlphaFoldDB" id="A0AAD4XSY6"/>
<evidence type="ECO:0008006" key="16">
    <source>
        <dbReference type="Google" id="ProtNLM"/>
    </source>
</evidence>
<evidence type="ECO:0000256" key="1">
    <source>
        <dbReference type="ARBA" id="ARBA00004370"/>
    </source>
</evidence>
<keyword evidence="8 11" id="KW-0408">Iron</keyword>
<dbReference type="GO" id="GO:0005506">
    <property type="term" value="F:iron ion binding"/>
    <property type="evidence" value="ECO:0007669"/>
    <property type="project" value="InterPro"/>
</dbReference>
<organism evidence="14 15">
    <name type="scientific">Papaver atlanticum</name>
    <dbReference type="NCBI Taxonomy" id="357466"/>
    <lineage>
        <taxon>Eukaryota</taxon>
        <taxon>Viridiplantae</taxon>
        <taxon>Streptophyta</taxon>
        <taxon>Embryophyta</taxon>
        <taxon>Tracheophyta</taxon>
        <taxon>Spermatophyta</taxon>
        <taxon>Magnoliopsida</taxon>
        <taxon>Ranunculales</taxon>
        <taxon>Papaveraceae</taxon>
        <taxon>Papaveroideae</taxon>
        <taxon>Papaver</taxon>
    </lineage>
</organism>
<dbReference type="InterPro" id="IPR017972">
    <property type="entry name" value="Cyt_P450_CS"/>
</dbReference>
<evidence type="ECO:0000256" key="5">
    <source>
        <dbReference type="ARBA" id="ARBA00022723"/>
    </source>
</evidence>
<keyword evidence="5 11" id="KW-0479">Metal-binding</keyword>
<evidence type="ECO:0000256" key="9">
    <source>
        <dbReference type="ARBA" id="ARBA00023033"/>
    </source>
</evidence>
<name>A0AAD4XSY6_9MAGN</name>
<dbReference type="SUPFAM" id="SSF48264">
    <property type="entry name" value="Cytochrome P450"/>
    <property type="match status" value="1"/>
</dbReference>
<reference evidence="14" key="1">
    <citation type="submission" date="2022-04" db="EMBL/GenBank/DDBJ databases">
        <title>A functionally conserved STORR gene fusion in Papaver species that diverged 16.8 million years ago.</title>
        <authorList>
            <person name="Catania T."/>
        </authorList>
    </citation>
    <scope>NUCLEOTIDE SEQUENCE</scope>
    <source>
        <strain evidence="14">S-188037</strain>
    </source>
</reference>
<keyword evidence="10 13" id="KW-0472">Membrane</keyword>
<evidence type="ECO:0000313" key="15">
    <source>
        <dbReference type="Proteomes" id="UP001202328"/>
    </source>
</evidence>
<dbReference type="PRINTS" id="PR00385">
    <property type="entry name" value="P450"/>
</dbReference>
<dbReference type="Gene3D" id="1.10.630.10">
    <property type="entry name" value="Cytochrome P450"/>
    <property type="match status" value="1"/>
</dbReference>
<dbReference type="EMBL" id="JAJJMB010002020">
    <property type="protein sequence ID" value="KAI3953676.1"/>
    <property type="molecule type" value="Genomic_DNA"/>
</dbReference>
<keyword evidence="15" id="KW-1185">Reference proteome</keyword>
<dbReference type="GO" id="GO:0004497">
    <property type="term" value="F:monooxygenase activity"/>
    <property type="evidence" value="ECO:0007669"/>
    <property type="project" value="UniProtKB-KW"/>
</dbReference>
<dbReference type="InterPro" id="IPR050665">
    <property type="entry name" value="Cytochrome_P450_Monooxygen"/>
</dbReference>
<dbReference type="PRINTS" id="PR00463">
    <property type="entry name" value="EP450I"/>
</dbReference>
<evidence type="ECO:0000256" key="7">
    <source>
        <dbReference type="ARBA" id="ARBA00023002"/>
    </source>
</evidence>
<proteinExistence type="inferred from homology"/>
<dbReference type="PANTHER" id="PTHR24282:SF20">
    <property type="entry name" value="CYTOCHROME P450 CYP749A22-LIKE"/>
    <property type="match status" value="1"/>
</dbReference>
<accession>A0AAD4XSY6</accession>
<feature type="transmembrane region" description="Helical" evidence="13">
    <location>
        <begin position="12"/>
        <end position="31"/>
    </location>
</feature>
<dbReference type="Proteomes" id="UP001202328">
    <property type="component" value="Unassembled WGS sequence"/>
</dbReference>
<comment type="cofactor">
    <cofactor evidence="11">
        <name>heme</name>
        <dbReference type="ChEBI" id="CHEBI:30413"/>
    </cofactor>
</comment>
<evidence type="ECO:0000256" key="2">
    <source>
        <dbReference type="ARBA" id="ARBA00010617"/>
    </source>
</evidence>
<keyword evidence="3 11" id="KW-0349">Heme</keyword>
<dbReference type="InterPro" id="IPR001128">
    <property type="entry name" value="Cyt_P450"/>
</dbReference>
<evidence type="ECO:0000256" key="13">
    <source>
        <dbReference type="SAM" id="Phobius"/>
    </source>
</evidence>
<evidence type="ECO:0000256" key="10">
    <source>
        <dbReference type="ARBA" id="ARBA00023136"/>
    </source>
</evidence>
<dbReference type="GO" id="GO:0020037">
    <property type="term" value="F:heme binding"/>
    <property type="evidence" value="ECO:0007669"/>
    <property type="project" value="InterPro"/>
</dbReference>
<evidence type="ECO:0000256" key="11">
    <source>
        <dbReference type="PIRSR" id="PIRSR602401-1"/>
    </source>
</evidence>
<evidence type="ECO:0000256" key="6">
    <source>
        <dbReference type="ARBA" id="ARBA00022989"/>
    </source>
</evidence>
<dbReference type="GO" id="GO:0033075">
    <property type="term" value="P:isoquinoline alkaloid biosynthetic process"/>
    <property type="evidence" value="ECO:0007669"/>
    <property type="project" value="UniProtKB-ARBA"/>
</dbReference>
<dbReference type="PROSITE" id="PS00086">
    <property type="entry name" value="CYTOCHROME_P450"/>
    <property type="match status" value="1"/>
</dbReference>
<protein>
    <recommendedName>
        <fullName evidence="16">Cytochrome P450</fullName>
    </recommendedName>
</protein>
<dbReference type="GO" id="GO:0016020">
    <property type="term" value="C:membrane"/>
    <property type="evidence" value="ECO:0007669"/>
    <property type="project" value="UniProtKB-SubCell"/>
</dbReference>
<evidence type="ECO:0000256" key="12">
    <source>
        <dbReference type="RuleBase" id="RU000461"/>
    </source>
</evidence>
<comment type="caution">
    <text evidence="14">The sequence shown here is derived from an EMBL/GenBank/DDBJ whole genome shotgun (WGS) entry which is preliminary data.</text>
</comment>
<evidence type="ECO:0000256" key="8">
    <source>
        <dbReference type="ARBA" id="ARBA00023004"/>
    </source>
</evidence>
<sequence length="524" mass="59958">MGVVEIPKLVLFSFPIGVLGLYLLLILIKFLHKVWWYPTQITKIFSIQGIKGPPYKFLHGNTKEIYKSLYDTRSKPIKDLSHQIFPYLQPFQHSCIKDYGKNFLCWIGSKPHLFITEMELVKEILNNKDGAYPKYKAQGYAKKLLGDGLVTTEGNKWVKQRKLANHAFHAESLKGMVPSMIASVETMVKKWKDYEGKEIEVFEEFRIMTSEVISRTAFGSSYVEGENIFEMLVKLGSLMSTDFLKIRLPVIRKIMPNQDDIETDRLEREIRKSIIGLIKKREEKVNRAELEGGYGSDYLGMLIKAYHESDDNKKISIDDLIDECKTFYVAGHETTSSLLTWACLLLAIHTEWQHKARKEVFELLRENKITADDNFLGKLKIMNMIINETLRLYPPVIAITRTVGKKVNLANKLILPAKTEVSVSTLAFQHNPDMWGADVHLFKPQRFSEGIVKATNNNSIAFLPFGLGPRFCVGSNFAITEAKIALVMILQRFQLTLSPAYIHSPLHRLTTRPQHGLQIILHAL</sequence>
<keyword evidence="6 13" id="KW-1133">Transmembrane helix</keyword>
<evidence type="ECO:0000313" key="14">
    <source>
        <dbReference type="EMBL" id="KAI3953676.1"/>
    </source>
</evidence>
<keyword evidence="4 13" id="KW-0812">Transmembrane</keyword>
<dbReference type="GO" id="GO:0016705">
    <property type="term" value="F:oxidoreductase activity, acting on paired donors, with incorporation or reduction of molecular oxygen"/>
    <property type="evidence" value="ECO:0007669"/>
    <property type="project" value="InterPro"/>
</dbReference>
<comment type="similarity">
    <text evidence="2 12">Belongs to the cytochrome P450 family.</text>
</comment>
<dbReference type="Pfam" id="PF00067">
    <property type="entry name" value="p450"/>
    <property type="match status" value="1"/>
</dbReference>
<dbReference type="InterPro" id="IPR002401">
    <property type="entry name" value="Cyt_P450_E_grp-I"/>
</dbReference>
<keyword evidence="7 12" id="KW-0560">Oxidoreductase</keyword>
<evidence type="ECO:0000256" key="3">
    <source>
        <dbReference type="ARBA" id="ARBA00022617"/>
    </source>
</evidence>
<comment type="subcellular location">
    <subcellularLocation>
        <location evidence="1">Membrane</location>
    </subcellularLocation>
</comment>
<dbReference type="InterPro" id="IPR036396">
    <property type="entry name" value="Cyt_P450_sf"/>
</dbReference>
<keyword evidence="9 12" id="KW-0503">Monooxygenase</keyword>
<dbReference type="PANTHER" id="PTHR24282">
    <property type="entry name" value="CYTOCHROME P450 FAMILY MEMBER"/>
    <property type="match status" value="1"/>
</dbReference>
<feature type="binding site" description="axial binding residue" evidence="11">
    <location>
        <position position="472"/>
    </location>
    <ligand>
        <name>heme</name>
        <dbReference type="ChEBI" id="CHEBI:30413"/>
    </ligand>
    <ligandPart>
        <name>Fe</name>
        <dbReference type="ChEBI" id="CHEBI:18248"/>
    </ligandPart>
</feature>
<gene>
    <name evidence="14" type="ORF">MKW98_017500</name>
</gene>
<evidence type="ECO:0000256" key="4">
    <source>
        <dbReference type="ARBA" id="ARBA00022692"/>
    </source>
</evidence>